<reference evidence="1 2" key="1">
    <citation type="submission" date="2018-01" db="EMBL/GenBank/DDBJ databases">
        <title>Successful Treatment of Persistent Burkholderia cepacia Bacteremia with Ceftazidime-Avibactam.</title>
        <authorList>
            <person name="Tamma P."/>
            <person name="Fan Y."/>
            <person name="Bergman Y."/>
            <person name="Sick-Samuels A."/>
            <person name="Hsu A."/>
            <person name="Timp W."/>
            <person name="Simner P."/>
        </authorList>
    </citation>
    <scope>NUCLEOTIDE SEQUENCE [LARGE SCALE GENOMIC DNA]</scope>
    <source>
        <strain evidence="1 2">170816</strain>
    </source>
</reference>
<protein>
    <submittedName>
        <fullName evidence="1">Uncharacterized protein</fullName>
    </submittedName>
</protein>
<dbReference type="CDD" id="cd00093">
    <property type="entry name" value="HTH_XRE"/>
    <property type="match status" value="1"/>
</dbReference>
<gene>
    <name evidence="1" type="ORF">C3743_39900</name>
</gene>
<organism evidence="1 2">
    <name type="scientific">Burkholderia contaminans</name>
    <dbReference type="NCBI Taxonomy" id="488447"/>
    <lineage>
        <taxon>Bacteria</taxon>
        <taxon>Pseudomonadati</taxon>
        <taxon>Pseudomonadota</taxon>
        <taxon>Betaproteobacteria</taxon>
        <taxon>Burkholderiales</taxon>
        <taxon>Burkholderiaceae</taxon>
        <taxon>Burkholderia</taxon>
        <taxon>Burkholderia cepacia complex</taxon>
    </lineage>
</organism>
<dbReference type="GO" id="GO:0003677">
    <property type="term" value="F:DNA binding"/>
    <property type="evidence" value="ECO:0007669"/>
    <property type="project" value="InterPro"/>
</dbReference>
<dbReference type="Proteomes" id="UP000238655">
    <property type="component" value="Unassembled WGS sequence"/>
</dbReference>
<proteinExistence type="predicted"/>
<evidence type="ECO:0000313" key="1">
    <source>
        <dbReference type="EMBL" id="POZ80147.1"/>
    </source>
</evidence>
<dbReference type="SUPFAM" id="SSF47413">
    <property type="entry name" value="lambda repressor-like DNA-binding domains"/>
    <property type="match status" value="1"/>
</dbReference>
<dbReference type="InterPro" id="IPR001387">
    <property type="entry name" value="Cro/C1-type_HTH"/>
</dbReference>
<dbReference type="AlphaFoldDB" id="A0A2S5DM29"/>
<dbReference type="Gene3D" id="1.10.260.40">
    <property type="entry name" value="lambda repressor-like DNA-binding domains"/>
    <property type="match status" value="1"/>
</dbReference>
<comment type="caution">
    <text evidence="1">The sequence shown here is derived from an EMBL/GenBank/DDBJ whole genome shotgun (WGS) entry which is preliminary data.</text>
</comment>
<evidence type="ECO:0000313" key="2">
    <source>
        <dbReference type="Proteomes" id="UP000238655"/>
    </source>
</evidence>
<dbReference type="EMBL" id="PQVP01000006">
    <property type="protein sequence ID" value="POZ80147.1"/>
    <property type="molecule type" value="Genomic_DNA"/>
</dbReference>
<sequence>MKVPANTTGAYARLAIWLSFLRVARNVTLQSLAEEFGTQRSNLSSFINSGGGIRNISMEKIERVSFALGILSDGTLKPGLHRWKVPDGEAMRHVCDLLRLNGLDRAVLLELATGSAGFLLARVSTGCLVFANLSGCGELGGEVRNELATLTETLKFAVMDRSQDAEIRTLWLTEDGSAVEKGILAAVG</sequence>
<dbReference type="InterPro" id="IPR010982">
    <property type="entry name" value="Lambda_DNA-bd_dom_sf"/>
</dbReference>
<name>A0A2S5DM29_9BURK</name>
<accession>A0A2S5DM29</accession>